<evidence type="ECO:0000313" key="1">
    <source>
        <dbReference type="EMBL" id="KAK4129505.1"/>
    </source>
</evidence>
<proteinExistence type="predicted"/>
<protein>
    <submittedName>
        <fullName evidence="1">Uncharacterized protein</fullName>
    </submittedName>
</protein>
<dbReference type="AlphaFoldDB" id="A0AAN6UBB4"/>
<evidence type="ECO:0000313" key="2">
    <source>
        <dbReference type="Proteomes" id="UP001302602"/>
    </source>
</evidence>
<organism evidence="1 2">
    <name type="scientific">Parathielavia appendiculata</name>
    <dbReference type="NCBI Taxonomy" id="2587402"/>
    <lineage>
        <taxon>Eukaryota</taxon>
        <taxon>Fungi</taxon>
        <taxon>Dikarya</taxon>
        <taxon>Ascomycota</taxon>
        <taxon>Pezizomycotina</taxon>
        <taxon>Sordariomycetes</taxon>
        <taxon>Sordariomycetidae</taxon>
        <taxon>Sordariales</taxon>
        <taxon>Chaetomiaceae</taxon>
        <taxon>Parathielavia</taxon>
    </lineage>
</organism>
<keyword evidence="2" id="KW-1185">Reference proteome</keyword>
<dbReference type="RefSeq" id="XP_062653276.1">
    <property type="nucleotide sequence ID" value="XM_062791912.1"/>
</dbReference>
<sequence length="57" mass="6839">MFACFDVILHQHRNDRALQTHSHQWRHRCCKCETPVSSVAFDQHHNLRTRVPQAFQL</sequence>
<accession>A0AAN6UBB4</accession>
<gene>
    <name evidence="1" type="ORF">N657DRAFT_640142</name>
</gene>
<dbReference type="EMBL" id="MU853223">
    <property type="protein sequence ID" value="KAK4129505.1"/>
    <property type="molecule type" value="Genomic_DNA"/>
</dbReference>
<name>A0AAN6UBB4_9PEZI</name>
<reference evidence="1" key="2">
    <citation type="submission" date="2023-05" db="EMBL/GenBank/DDBJ databases">
        <authorList>
            <consortium name="Lawrence Berkeley National Laboratory"/>
            <person name="Steindorff A."/>
            <person name="Hensen N."/>
            <person name="Bonometti L."/>
            <person name="Westerberg I."/>
            <person name="Brannstrom I.O."/>
            <person name="Guillou S."/>
            <person name="Cros-Aarteil S."/>
            <person name="Calhoun S."/>
            <person name="Haridas S."/>
            <person name="Kuo A."/>
            <person name="Mondo S."/>
            <person name="Pangilinan J."/>
            <person name="Riley R."/>
            <person name="Labutti K."/>
            <person name="Andreopoulos B."/>
            <person name="Lipzen A."/>
            <person name="Chen C."/>
            <person name="Yanf M."/>
            <person name="Daum C."/>
            <person name="Ng V."/>
            <person name="Clum A."/>
            <person name="Ohm R."/>
            <person name="Martin F."/>
            <person name="Silar P."/>
            <person name="Natvig D."/>
            <person name="Lalanne C."/>
            <person name="Gautier V."/>
            <person name="Ament-Velasquez S.L."/>
            <person name="Kruys A."/>
            <person name="Hutchinson M.I."/>
            <person name="Powell A.J."/>
            <person name="Barry K."/>
            <person name="Miller A.N."/>
            <person name="Grigoriev I.V."/>
            <person name="Debuchy R."/>
            <person name="Gladieux P."/>
            <person name="Thoren M.H."/>
            <person name="Johannesson H."/>
        </authorList>
    </citation>
    <scope>NUCLEOTIDE SEQUENCE</scope>
    <source>
        <strain evidence="1">CBS 731.68</strain>
    </source>
</reference>
<dbReference type="GeneID" id="87828681"/>
<dbReference type="Proteomes" id="UP001302602">
    <property type="component" value="Unassembled WGS sequence"/>
</dbReference>
<comment type="caution">
    <text evidence="1">The sequence shown here is derived from an EMBL/GenBank/DDBJ whole genome shotgun (WGS) entry which is preliminary data.</text>
</comment>
<reference evidence="1" key="1">
    <citation type="journal article" date="2023" name="Mol. Phylogenet. Evol.">
        <title>Genome-scale phylogeny and comparative genomics of the fungal order Sordariales.</title>
        <authorList>
            <person name="Hensen N."/>
            <person name="Bonometti L."/>
            <person name="Westerberg I."/>
            <person name="Brannstrom I.O."/>
            <person name="Guillou S."/>
            <person name="Cros-Aarteil S."/>
            <person name="Calhoun S."/>
            <person name="Haridas S."/>
            <person name="Kuo A."/>
            <person name="Mondo S."/>
            <person name="Pangilinan J."/>
            <person name="Riley R."/>
            <person name="LaButti K."/>
            <person name="Andreopoulos B."/>
            <person name="Lipzen A."/>
            <person name="Chen C."/>
            <person name="Yan M."/>
            <person name="Daum C."/>
            <person name="Ng V."/>
            <person name="Clum A."/>
            <person name="Steindorff A."/>
            <person name="Ohm R.A."/>
            <person name="Martin F."/>
            <person name="Silar P."/>
            <person name="Natvig D.O."/>
            <person name="Lalanne C."/>
            <person name="Gautier V."/>
            <person name="Ament-Velasquez S.L."/>
            <person name="Kruys A."/>
            <person name="Hutchinson M.I."/>
            <person name="Powell A.J."/>
            <person name="Barry K."/>
            <person name="Miller A.N."/>
            <person name="Grigoriev I.V."/>
            <person name="Debuchy R."/>
            <person name="Gladieux P."/>
            <person name="Hiltunen Thoren M."/>
            <person name="Johannesson H."/>
        </authorList>
    </citation>
    <scope>NUCLEOTIDE SEQUENCE</scope>
    <source>
        <strain evidence="1">CBS 731.68</strain>
    </source>
</reference>